<comment type="caution">
    <text evidence="1">The sequence shown here is derived from an EMBL/GenBank/DDBJ whole genome shotgun (WGS) entry which is preliminary data.</text>
</comment>
<dbReference type="OrthoDB" id="545169at2759"/>
<dbReference type="Gene3D" id="3.30.9.80">
    <property type="match status" value="1"/>
</dbReference>
<dbReference type="Proteomes" id="UP001150904">
    <property type="component" value="Unassembled WGS sequence"/>
</dbReference>
<dbReference type="AlphaFoldDB" id="A0A9W9JL21"/>
<dbReference type="PANTHER" id="PTHR37417:SF2">
    <property type="entry name" value="67 KDA MYOSIN-CROSS-REACTIVE ANTIGEN FAMILY PROTEIN (AFU_ORTHOLOGUE AFUA_5G09970)"/>
    <property type="match status" value="1"/>
</dbReference>
<sequence>MAHEQKPKQPNLRDPAHNGSFNAWLLGSSVASLASAIHLIRDANVPGSWIHLIESRRASEDGLAIVGDPESGYDHRAACMPSLSDICIEEIFTSVPSTTDSGKTTMDNVEKAKTGLAPTCLFIQCGHDLEMIDASKFSITLKVRTQLAVFMMKPEKSLCRGEIKQFFEKSFFDSKFWAIWSSIAVEFRRCLRRYFRDFRSLNTFAMLDRCRYRPYEDIVGRMTRFLQNQGVDFRFSSKVTDITVDPGHDCGAVSGLKFTQNGSESIISVSPRDIVIMSPGSVMSGSTGGTNSIPPSLELLDAEDKLDENWSLWLGASPNLGDPYNFCTRVSESRLESFTITIKDIEFSSLLKLLTHSEAGSSSLISLRHSNWFLSLYIPRRSSFPHRPNDVQVLWGYGLFPEREGNFVKKPMLRCSGREIMIELLQHLDVSLEHPILNNSITIPRLMPRLTAPLLSRTYGDRPSIISENTANLAVVGQFVEMPDESCATMDHSVRSAQAAVYHLMGLQKEIRKSEQSSILNILGF</sequence>
<dbReference type="InterPro" id="IPR010354">
    <property type="entry name" value="Oleate_hydratase"/>
</dbReference>
<dbReference type="Gene3D" id="3.50.50.60">
    <property type="entry name" value="FAD/NAD(P)-binding domain"/>
    <property type="match status" value="2"/>
</dbReference>
<dbReference type="Pfam" id="PF06100">
    <property type="entry name" value="MCRA"/>
    <property type="match status" value="1"/>
</dbReference>
<dbReference type="EMBL" id="JAPQKR010000014">
    <property type="protein sequence ID" value="KAJ5198274.1"/>
    <property type="molecule type" value="Genomic_DNA"/>
</dbReference>
<name>A0A9W9JL21_9EURO</name>
<dbReference type="SUPFAM" id="SSF51905">
    <property type="entry name" value="FAD/NAD(P)-binding domain"/>
    <property type="match status" value="1"/>
</dbReference>
<dbReference type="GO" id="GO:0050151">
    <property type="term" value="F:oleate hydratase activity"/>
    <property type="evidence" value="ECO:0007669"/>
    <property type="project" value="InterPro"/>
</dbReference>
<reference evidence="1" key="2">
    <citation type="journal article" date="2023" name="IMA Fungus">
        <title>Comparative genomic study of the Penicillium genus elucidates a diverse pangenome and 15 lateral gene transfer events.</title>
        <authorList>
            <person name="Petersen C."/>
            <person name="Sorensen T."/>
            <person name="Nielsen M.R."/>
            <person name="Sondergaard T.E."/>
            <person name="Sorensen J.L."/>
            <person name="Fitzpatrick D.A."/>
            <person name="Frisvad J.C."/>
            <person name="Nielsen K.L."/>
        </authorList>
    </citation>
    <scope>NUCLEOTIDE SEQUENCE</scope>
    <source>
        <strain evidence="1">IBT 15544</strain>
    </source>
</reference>
<dbReference type="InterPro" id="IPR036188">
    <property type="entry name" value="FAD/NAD-bd_sf"/>
</dbReference>
<dbReference type="PANTHER" id="PTHR37417">
    <property type="entry name" value="67 KDA MYOSIN-CROSS-REACTIVE ANTIGEN FAMILY PROTEIN (AFU_ORTHOLOGUE AFUA_5G09970)"/>
    <property type="match status" value="1"/>
</dbReference>
<accession>A0A9W9JL21</accession>
<gene>
    <name evidence="1" type="ORF">N7498_007391</name>
</gene>
<dbReference type="GO" id="GO:0006631">
    <property type="term" value="P:fatty acid metabolic process"/>
    <property type="evidence" value="ECO:0007669"/>
    <property type="project" value="InterPro"/>
</dbReference>
<reference evidence="1" key="1">
    <citation type="submission" date="2022-12" db="EMBL/GenBank/DDBJ databases">
        <authorList>
            <person name="Petersen C."/>
        </authorList>
    </citation>
    <scope>NUCLEOTIDE SEQUENCE</scope>
    <source>
        <strain evidence="1">IBT 15544</strain>
    </source>
</reference>
<protein>
    <submittedName>
        <fullName evidence="1">Oleate hydratase</fullName>
    </submittedName>
</protein>
<evidence type="ECO:0000313" key="2">
    <source>
        <dbReference type="Proteomes" id="UP001150904"/>
    </source>
</evidence>
<evidence type="ECO:0000313" key="1">
    <source>
        <dbReference type="EMBL" id="KAJ5198274.1"/>
    </source>
</evidence>
<dbReference type="GeneID" id="83181754"/>
<organism evidence="1 2">
    <name type="scientific">Penicillium cinerascens</name>
    <dbReference type="NCBI Taxonomy" id="70096"/>
    <lineage>
        <taxon>Eukaryota</taxon>
        <taxon>Fungi</taxon>
        <taxon>Dikarya</taxon>
        <taxon>Ascomycota</taxon>
        <taxon>Pezizomycotina</taxon>
        <taxon>Eurotiomycetes</taxon>
        <taxon>Eurotiomycetidae</taxon>
        <taxon>Eurotiales</taxon>
        <taxon>Aspergillaceae</taxon>
        <taxon>Penicillium</taxon>
    </lineage>
</organism>
<dbReference type="RefSeq" id="XP_058306702.1">
    <property type="nucleotide sequence ID" value="XM_058454453.1"/>
</dbReference>
<dbReference type="GO" id="GO:0071949">
    <property type="term" value="F:FAD binding"/>
    <property type="evidence" value="ECO:0007669"/>
    <property type="project" value="InterPro"/>
</dbReference>
<keyword evidence="2" id="KW-1185">Reference proteome</keyword>
<proteinExistence type="predicted"/>